<dbReference type="SMART" id="SM00054">
    <property type="entry name" value="EFh"/>
    <property type="match status" value="2"/>
</dbReference>
<dbReference type="Gene3D" id="1.10.238.10">
    <property type="entry name" value="EF-hand"/>
    <property type="match status" value="1"/>
</dbReference>
<proteinExistence type="predicted"/>
<sequence>MGIDRSTAQRIMSIWRKSGAADPDGLRKLFIKRSVNKSTQIALQLLVDAAAGAGAFYAARSITPEQLGTWSLAAKYGFYFLAMYLFIGASFEFFSLGALFYVAYRYSTNADAFLLAVQDIAGASSGLGVVDQAKQAVNIVKVLQALDQIRELLKDSSAASDTFFADLGTYLTLERAQRLYAFRAERYGLDDAAAAEIAAVFARYDTNDDGFISPEEFRRLCAENQVDLSGEEVQAAFDLLDTDKSGTLDFGEWVEWWLQKQRGYAWQDGGKPPSS</sequence>
<evidence type="ECO:0000259" key="3">
    <source>
        <dbReference type="PROSITE" id="PS50222"/>
    </source>
</evidence>
<organism evidence="4 5">
    <name type="scientific">Chlorella ohadii</name>
    <dbReference type="NCBI Taxonomy" id="2649997"/>
    <lineage>
        <taxon>Eukaryota</taxon>
        <taxon>Viridiplantae</taxon>
        <taxon>Chlorophyta</taxon>
        <taxon>core chlorophytes</taxon>
        <taxon>Trebouxiophyceae</taxon>
        <taxon>Chlorellales</taxon>
        <taxon>Chlorellaceae</taxon>
        <taxon>Chlorella clade</taxon>
        <taxon>Chlorella</taxon>
    </lineage>
</organism>
<evidence type="ECO:0000256" key="2">
    <source>
        <dbReference type="SAM" id="Phobius"/>
    </source>
</evidence>
<accession>A0AAD5H5Q1</accession>
<dbReference type="Pfam" id="PF13499">
    <property type="entry name" value="EF-hand_7"/>
    <property type="match status" value="1"/>
</dbReference>
<dbReference type="Proteomes" id="UP001205105">
    <property type="component" value="Unassembled WGS sequence"/>
</dbReference>
<dbReference type="InterPro" id="IPR011992">
    <property type="entry name" value="EF-hand-dom_pair"/>
</dbReference>
<dbReference type="InterPro" id="IPR018247">
    <property type="entry name" value="EF_Hand_1_Ca_BS"/>
</dbReference>
<evidence type="ECO:0000313" key="4">
    <source>
        <dbReference type="EMBL" id="KAI7844806.1"/>
    </source>
</evidence>
<feature type="transmembrane region" description="Helical" evidence="2">
    <location>
        <begin position="79"/>
        <end position="104"/>
    </location>
</feature>
<dbReference type="InterPro" id="IPR002048">
    <property type="entry name" value="EF_hand_dom"/>
</dbReference>
<reference evidence="4" key="1">
    <citation type="submission" date="2020-11" db="EMBL/GenBank/DDBJ databases">
        <title>Chlorella ohadii genome sequencing and assembly.</title>
        <authorList>
            <person name="Murik O."/>
            <person name="Treves H."/>
            <person name="Kedem I."/>
            <person name="Shotland Y."/>
            <person name="Kaplan A."/>
        </authorList>
    </citation>
    <scope>NUCLEOTIDE SEQUENCE</scope>
    <source>
        <strain evidence="4">1</strain>
    </source>
</reference>
<dbReference type="SUPFAM" id="SSF47473">
    <property type="entry name" value="EF-hand"/>
    <property type="match status" value="1"/>
</dbReference>
<gene>
    <name evidence="4" type="ORF">COHA_001686</name>
</gene>
<dbReference type="PROSITE" id="PS00018">
    <property type="entry name" value="EF_HAND_1"/>
    <property type="match status" value="2"/>
</dbReference>
<keyword evidence="2" id="KW-1133">Transmembrane helix</keyword>
<keyword evidence="2" id="KW-0812">Transmembrane</keyword>
<evidence type="ECO:0000313" key="5">
    <source>
        <dbReference type="Proteomes" id="UP001205105"/>
    </source>
</evidence>
<name>A0AAD5H5Q1_9CHLO</name>
<keyword evidence="2" id="KW-0472">Membrane</keyword>
<keyword evidence="1" id="KW-0106">Calcium</keyword>
<feature type="transmembrane region" description="Helical" evidence="2">
    <location>
        <begin position="41"/>
        <end position="59"/>
    </location>
</feature>
<feature type="domain" description="EF-hand" evidence="3">
    <location>
        <begin position="228"/>
        <end position="263"/>
    </location>
</feature>
<dbReference type="GO" id="GO:0005509">
    <property type="term" value="F:calcium ion binding"/>
    <property type="evidence" value="ECO:0007669"/>
    <property type="project" value="InterPro"/>
</dbReference>
<protein>
    <recommendedName>
        <fullName evidence="3">EF-hand domain-containing protein</fullName>
    </recommendedName>
</protein>
<keyword evidence="5" id="KW-1185">Reference proteome</keyword>
<dbReference type="EMBL" id="JADXDR010000024">
    <property type="protein sequence ID" value="KAI7844806.1"/>
    <property type="molecule type" value="Genomic_DNA"/>
</dbReference>
<evidence type="ECO:0000256" key="1">
    <source>
        <dbReference type="ARBA" id="ARBA00022837"/>
    </source>
</evidence>
<dbReference type="PROSITE" id="PS50222">
    <property type="entry name" value="EF_HAND_2"/>
    <property type="match status" value="2"/>
</dbReference>
<feature type="domain" description="EF-hand" evidence="3">
    <location>
        <begin position="192"/>
        <end position="227"/>
    </location>
</feature>
<comment type="caution">
    <text evidence="4">The sequence shown here is derived from an EMBL/GenBank/DDBJ whole genome shotgun (WGS) entry which is preliminary data.</text>
</comment>
<dbReference type="AlphaFoldDB" id="A0AAD5H5Q1"/>
<dbReference type="CDD" id="cd00051">
    <property type="entry name" value="EFh"/>
    <property type="match status" value="1"/>
</dbReference>